<reference evidence="2" key="2">
    <citation type="submission" date="2025-09" db="UniProtKB">
        <authorList>
            <consortium name="Ensembl"/>
        </authorList>
    </citation>
    <scope>IDENTIFICATION</scope>
</reference>
<dbReference type="Proteomes" id="UP000694551">
    <property type="component" value="Unplaced"/>
</dbReference>
<evidence type="ECO:0000256" key="1">
    <source>
        <dbReference type="SAM" id="MobiDB-lite"/>
    </source>
</evidence>
<accession>A0A8D0EHW5</accession>
<sequence>PHHPRQDAGQEQLAQGWARLRRYQEEAGSELLHTNNEVVQLRAQLGAARHVRLQGVRGGRGVLKDPPQGEGWQYRPPQHAAEGRCPTRWWWEAGLQPLG</sequence>
<dbReference type="AlphaFoldDB" id="A0A8D0EHW5"/>
<protein>
    <submittedName>
        <fullName evidence="2">Uncharacterized protein</fullName>
    </submittedName>
</protein>
<evidence type="ECO:0000313" key="2">
    <source>
        <dbReference type="Ensembl" id="ENSSOCP00000000500.1"/>
    </source>
</evidence>
<keyword evidence="3" id="KW-1185">Reference proteome</keyword>
<organism evidence="2 3">
    <name type="scientific">Strix occidentalis caurina</name>
    <name type="common">northern spotted owl</name>
    <dbReference type="NCBI Taxonomy" id="311401"/>
    <lineage>
        <taxon>Eukaryota</taxon>
        <taxon>Metazoa</taxon>
        <taxon>Chordata</taxon>
        <taxon>Craniata</taxon>
        <taxon>Vertebrata</taxon>
        <taxon>Euteleostomi</taxon>
        <taxon>Archelosauria</taxon>
        <taxon>Archosauria</taxon>
        <taxon>Dinosauria</taxon>
        <taxon>Saurischia</taxon>
        <taxon>Theropoda</taxon>
        <taxon>Coelurosauria</taxon>
        <taxon>Aves</taxon>
        <taxon>Neognathae</taxon>
        <taxon>Neoaves</taxon>
        <taxon>Telluraves</taxon>
        <taxon>Strigiformes</taxon>
        <taxon>Strigidae</taxon>
        <taxon>Strix</taxon>
    </lineage>
</organism>
<name>A0A8D0EHW5_STROC</name>
<feature type="region of interest" description="Disordered" evidence="1">
    <location>
        <begin position="58"/>
        <end position="80"/>
    </location>
</feature>
<proteinExistence type="predicted"/>
<evidence type="ECO:0000313" key="3">
    <source>
        <dbReference type="Proteomes" id="UP000694551"/>
    </source>
</evidence>
<reference evidence="2" key="1">
    <citation type="submission" date="2025-08" db="UniProtKB">
        <authorList>
            <consortium name="Ensembl"/>
        </authorList>
    </citation>
    <scope>IDENTIFICATION</scope>
</reference>
<dbReference type="Ensembl" id="ENSSOCT00000000513.1">
    <property type="protein sequence ID" value="ENSSOCP00000000500.1"/>
    <property type="gene ID" value="ENSSOCG00000000417.1"/>
</dbReference>